<dbReference type="RefSeq" id="WP_004940976.1">
    <property type="nucleotide sequence ID" value="NZ_JBFADJ010000018.1"/>
</dbReference>
<keyword evidence="1" id="KW-0812">Transmembrane</keyword>
<dbReference type="EMBL" id="VOKX01000098">
    <property type="protein sequence ID" value="KAB7836987.1"/>
    <property type="molecule type" value="Genomic_DNA"/>
</dbReference>
<sequence>MSLLPPALNNAAVLAAATGLTGAVTLLAVVVASVAARSPQRRRDARATLRILVRRRPPRVKR</sequence>
<keyword evidence="3" id="KW-1185">Reference proteome</keyword>
<feature type="transmembrane region" description="Helical" evidence="1">
    <location>
        <begin position="12"/>
        <end position="36"/>
    </location>
</feature>
<organism evidence="2 3">
    <name type="scientific">Streptomyces mobaraensis</name>
    <name type="common">Streptoverticillium mobaraense</name>
    <dbReference type="NCBI Taxonomy" id="35621"/>
    <lineage>
        <taxon>Bacteria</taxon>
        <taxon>Bacillati</taxon>
        <taxon>Actinomycetota</taxon>
        <taxon>Actinomycetes</taxon>
        <taxon>Kitasatosporales</taxon>
        <taxon>Streptomycetaceae</taxon>
        <taxon>Streptomyces</taxon>
    </lineage>
</organism>
<evidence type="ECO:0000313" key="3">
    <source>
        <dbReference type="Proteomes" id="UP000327000"/>
    </source>
</evidence>
<accession>A0A5N5W4C8</accession>
<proteinExistence type="predicted"/>
<comment type="caution">
    <text evidence="2">The sequence shown here is derived from an EMBL/GenBank/DDBJ whole genome shotgun (WGS) entry which is preliminary data.</text>
</comment>
<keyword evidence="1" id="KW-1133">Transmembrane helix</keyword>
<name>A0A5N5W4C8_STRMB</name>
<gene>
    <name evidence="2" type="ORF">FRZ00_24805</name>
</gene>
<dbReference type="AlphaFoldDB" id="A0A5N5W4C8"/>
<evidence type="ECO:0000313" key="2">
    <source>
        <dbReference type="EMBL" id="KAB7836987.1"/>
    </source>
</evidence>
<reference evidence="2 3" key="1">
    <citation type="journal article" date="2019" name="Microb. Cell Fact.">
        <title>Exploring novel herbicidin analogues by transcriptional regulator overexpression and MS/MS molecular networking.</title>
        <authorList>
            <person name="Shi Y."/>
            <person name="Gu R."/>
            <person name="Li Y."/>
            <person name="Wang X."/>
            <person name="Ren W."/>
            <person name="Li X."/>
            <person name="Wang L."/>
            <person name="Xie Y."/>
            <person name="Hong B."/>
        </authorList>
    </citation>
    <scope>NUCLEOTIDE SEQUENCE [LARGE SCALE GENOMIC DNA]</scope>
    <source>
        <strain evidence="2 3">US-43</strain>
    </source>
</reference>
<keyword evidence="1" id="KW-0472">Membrane</keyword>
<evidence type="ECO:0000256" key="1">
    <source>
        <dbReference type="SAM" id="Phobius"/>
    </source>
</evidence>
<protein>
    <submittedName>
        <fullName evidence="2">Uncharacterized protein</fullName>
    </submittedName>
</protein>
<dbReference type="Proteomes" id="UP000327000">
    <property type="component" value="Unassembled WGS sequence"/>
</dbReference>